<gene>
    <name evidence="3" type="ORF">FZEAL_8700</name>
</gene>
<sequence>MPYPDIRAWIQDLPDLDDSSLSPSKRSSISGSSGSLYHSQSSSPLKQQIISLRIDDTGVDIRELEVENPPNPEAGHLLAILNDIGSGLEFLPDTLRDDIIGSPMLQGQETSSWRFSFKGADQFDNLPGRIPSPQEVELIYEPAKDCRELGHEEAGWNAENHGSAAQEMASQIY</sequence>
<dbReference type="OrthoDB" id="4161186at2759"/>
<dbReference type="Pfam" id="PF20516">
    <property type="entry name" value="PDDEXK_12"/>
    <property type="match status" value="1"/>
</dbReference>
<evidence type="ECO:0000259" key="2">
    <source>
        <dbReference type="Pfam" id="PF20516"/>
    </source>
</evidence>
<accession>A0A8H4XH84</accession>
<dbReference type="AlphaFoldDB" id="A0A8H4XH84"/>
<feature type="compositionally biased region" description="Low complexity" evidence="1">
    <location>
        <begin position="19"/>
        <end position="42"/>
    </location>
</feature>
<reference evidence="3" key="2">
    <citation type="submission" date="2020-05" db="EMBL/GenBank/DDBJ databases">
        <authorList>
            <person name="Kim H.-S."/>
            <person name="Proctor R.H."/>
            <person name="Brown D.W."/>
        </authorList>
    </citation>
    <scope>NUCLEOTIDE SEQUENCE</scope>
    <source>
        <strain evidence="3">NRRL 22465</strain>
    </source>
</reference>
<feature type="region of interest" description="Disordered" evidence="1">
    <location>
        <begin position="14"/>
        <end position="42"/>
    </location>
</feature>
<evidence type="ECO:0000313" key="3">
    <source>
        <dbReference type="EMBL" id="KAF4974393.1"/>
    </source>
</evidence>
<name>A0A8H4XH84_9HYPO</name>
<dbReference type="Proteomes" id="UP000635477">
    <property type="component" value="Unassembled WGS sequence"/>
</dbReference>
<proteinExistence type="predicted"/>
<feature type="domain" description="PD-(D/E)XK nuclease-like" evidence="2">
    <location>
        <begin position="111"/>
        <end position="163"/>
    </location>
</feature>
<dbReference type="EMBL" id="JABEYC010000761">
    <property type="protein sequence ID" value="KAF4974393.1"/>
    <property type="molecule type" value="Genomic_DNA"/>
</dbReference>
<dbReference type="InterPro" id="IPR046797">
    <property type="entry name" value="PDDEXK_12"/>
</dbReference>
<evidence type="ECO:0000256" key="1">
    <source>
        <dbReference type="SAM" id="MobiDB-lite"/>
    </source>
</evidence>
<reference evidence="3" key="1">
    <citation type="journal article" date="2020" name="BMC Genomics">
        <title>Correction to: Identification and distribution of gene clusters required for synthesis of sphingolipid metabolism inhibitors in diverse species of the filamentous fungus Fusarium.</title>
        <authorList>
            <person name="Kim H.S."/>
            <person name="Lohmar J.M."/>
            <person name="Busman M."/>
            <person name="Brown D.W."/>
            <person name="Naumann T.A."/>
            <person name="Divon H.H."/>
            <person name="Lysoe E."/>
            <person name="Uhlig S."/>
            <person name="Proctor R.H."/>
        </authorList>
    </citation>
    <scope>NUCLEOTIDE SEQUENCE</scope>
    <source>
        <strain evidence="3">NRRL 22465</strain>
    </source>
</reference>
<protein>
    <recommendedName>
        <fullName evidence="2">PD-(D/E)XK nuclease-like domain-containing protein</fullName>
    </recommendedName>
</protein>
<evidence type="ECO:0000313" key="4">
    <source>
        <dbReference type="Proteomes" id="UP000635477"/>
    </source>
</evidence>
<organism evidence="3 4">
    <name type="scientific">Fusarium zealandicum</name>
    <dbReference type="NCBI Taxonomy" id="1053134"/>
    <lineage>
        <taxon>Eukaryota</taxon>
        <taxon>Fungi</taxon>
        <taxon>Dikarya</taxon>
        <taxon>Ascomycota</taxon>
        <taxon>Pezizomycotina</taxon>
        <taxon>Sordariomycetes</taxon>
        <taxon>Hypocreomycetidae</taxon>
        <taxon>Hypocreales</taxon>
        <taxon>Nectriaceae</taxon>
        <taxon>Fusarium</taxon>
        <taxon>Fusarium staphyleae species complex</taxon>
    </lineage>
</organism>
<keyword evidence="4" id="KW-1185">Reference proteome</keyword>
<comment type="caution">
    <text evidence="3">The sequence shown here is derived from an EMBL/GenBank/DDBJ whole genome shotgun (WGS) entry which is preliminary data.</text>
</comment>